<evidence type="ECO:0000259" key="2">
    <source>
        <dbReference type="Pfam" id="PF00534"/>
    </source>
</evidence>
<dbReference type="PANTHER" id="PTHR46401">
    <property type="entry name" value="GLYCOSYLTRANSFERASE WBBK-RELATED"/>
    <property type="match status" value="1"/>
</dbReference>
<dbReference type="SUPFAM" id="SSF53756">
    <property type="entry name" value="UDP-Glycosyltransferase/glycogen phosphorylase"/>
    <property type="match status" value="1"/>
</dbReference>
<reference evidence="5" key="1">
    <citation type="journal article" date="2019" name="Int. J. Syst. Evol. Microbiol.">
        <title>The Global Catalogue of Microorganisms (GCM) 10K type strain sequencing project: providing services to taxonomists for standard genome sequencing and annotation.</title>
        <authorList>
            <consortium name="The Broad Institute Genomics Platform"/>
            <consortium name="The Broad Institute Genome Sequencing Center for Infectious Disease"/>
            <person name="Wu L."/>
            <person name="Ma J."/>
        </authorList>
    </citation>
    <scope>NUCLEOTIDE SEQUENCE [LARGE SCALE GENOMIC DNA]</scope>
    <source>
        <strain evidence="5">KCTC 22209</strain>
    </source>
</reference>
<gene>
    <name evidence="4" type="ORF">ACFS6I_18285</name>
</gene>
<keyword evidence="4" id="KW-0328">Glycosyltransferase</keyword>
<dbReference type="Pfam" id="PF00534">
    <property type="entry name" value="Glycos_transf_1"/>
    <property type="match status" value="1"/>
</dbReference>
<comment type="caution">
    <text evidence="4">The sequence shown here is derived from an EMBL/GenBank/DDBJ whole genome shotgun (WGS) entry which is preliminary data.</text>
</comment>
<evidence type="ECO:0000259" key="3">
    <source>
        <dbReference type="Pfam" id="PF13439"/>
    </source>
</evidence>
<feature type="domain" description="Glycosyltransferase subfamily 4-like N-terminal" evidence="3">
    <location>
        <begin position="14"/>
        <end position="164"/>
    </location>
</feature>
<keyword evidence="1 4" id="KW-0808">Transferase</keyword>
<dbReference type="Gene3D" id="3.40.50.2000">
    <property type="entry name" value="Glycogen Phosphorylase B"/>
    <property type="match status" value="2"/>
</dbReference>
<keyword evidence="5" id="KW-1185">Reference proteome</keyword>
<evidence type="ECO:0000256" key="1">
    <source>
        <dbReference type="ARBA" id="ARBA00022679"/>
    </source>
</evidence>
<dbReference type="RefSeq" id="WP_380922783.1">
    <property type="nucleotide sequence ID" value="NZ_JBHUPE010000007.1"/>
</dbReference>
<proteinExistence type="predicted"/>
<protein>
    <submittedName>
        <fullName evidence="4">Glycosyltransferase</fullName>
        <ecNumber evidence="4">2.4.-.-</ecNumber>
    </submittedName>
</protein>
<accession>A0ABW5Z1K7</accession>
<dbReference type="GO" id="GO:0016757">
    <property type="term" value="F:glycosyltransferase activity"/>
    <property type="evidence" value="ECO:0007669"/>
    <property type="project" value="UniProtKB-KW"/>
</dbReference>
<evidence type="ECO:0000313" key="5">
    <source>
        <dbReference type="Proteomes" id="UP001597509"/>
    </source>
</evidence>
<dbReference type="InterPro" id="IPR028098">
    <property type="entry name" value="Glyco_trans_4-like_N"/>
</dbReference>
<dbReference type="InterPro" id="IPR001296">
    <property type="entry name" value="Glyco_trans_1"/>
</dbReference>
<dbReference type="EMBL" id="JBHUPE010000007">
    <property type="protein sequence ID" value="MFD2905883.1"/>
    <property type="molecule type" value="Genomic_DNA"/>
</dbReference>
<dbReference type="Pfam" id="PF13439">
    <property type="entry name" value="Glyco_transf_4"/>
    <property type="match status" value="1"/>
</dbReference>
<sequence length="364" mass="41130">MIKVVHIIPNLSTGGAERFVVDLVNEGVRNNWDCNLILFEKSNNFFINELDQKVKIHILEKKRGFDILFFFKIFSLLKKIKPNIVQTHLSAFNYMALTFMLSSYKFYHTIHSLPSKEYKSSLGKNLRLLFFKVLKKCTPISISPKVDQEARSLYGEGVKMIFNGRSMPNLTAQAVDIESYFDSLRMQGYKIFLNIGSLKEAKNHANLINAVKEVNTLGNYKVKLIILGGNKNSDEYNSVNVLADKNIELMGSVTNPQDYLAHTDFFILPSLWEGMPISLIESFALGKVSLGTDVGGISYMIRSGVNGFLIDGTNVDDIKSAIENILILDTDILKEISENARSAFDQKYSINKCYNAHNNCYQDA</sequence>
<evidence type="ECO:0000313" key="4">
    <source>
        <dbReference type="EMBL" id="MFD2905883.1"/>
    </source>
</evidence>
<feature type="domain" description="Glycosyl transferase family 1" evidence="2">
    <location>
        <begin position="185"/>
        <end position="342"/>
    </location>
</feature>
<dbReference type="EC" id="2.4.-.-" evidence="4"/>
<name>A0ABW5Z1K7_9SPHI</name>
<dbReference type="CDD" id="cd03811">
    <property type="entry name" value="GT4_GT28_WabH-like"/>
    <property type="match status" value="1"/>
</dbReference>
<dbReference type="Proteomes" id="UP001597509">
    <property type="component" value="Unassembled WGS sequence"/>
</dbReference>
<dbReference type="PANTHER" id="PTHR46401:SF2">
    <property type="entry name" value="GLYCOSYLTRANSFERASE WBBK-RELATED"/>
    <property type="match status" value="1"/>
</dbReference>
<organism evidence="4 5">
    <name type="scientific">Sphingobacterium anhuiense</name>
    <dbReference type="NCBI Taxonomy" id="493780"/>
    <lineage>
        <taxon>Bacteria</taxon>
        <taxon>Pseudomonadati</taxon>
        <taxon>Bacteroidota</taxon>
        <taxon>Sphingobacteriia</taxon>
        <taxon>Sphingobacteriales</taxon>
        <taxon>Sphingobacteriaceae</taxon>
        <taxon>Sphingobacterium</taxon>
    </lineage>
</organism>